<organism evidence="2 3">
    <name type="scientific">Colletotrichum zoysiae</name>
    <dbReference type="NCBI Taxonomy" id="1216348"/>
    <lineage>
        <taxon>Eukaryota</taxon>
        <taxon>Fungi</taxon>
        <taxon>Dikarya</taxon>
        <taxon>Ascomycota</taxon>
        <taxon>Pezizomycotina</taxon>
        <taxon>Sordariomycetes</taxon>
        <taxon>Hypocreomycetidae</taxon>
        <taxon>Glomerellales</taxon>
        <taxon>Glomerellaceae</taxon>
        <taxon>Colletotrichum</taxon>
        <taxon>Colletotrichum graminicola species complex</taxon>
    </lineage>
</organism>
<evidence type="ECO:0000313" key="2">
    <source>
        <dbReference type="EMBL" id="KAK2025991.1"/>
    </source>
</evidence>
<keyword evidence="3" id="KW-1185">Reference proteome</keyword>
<protein>
    <submittedName>
        <fullName evidence="2">Uncharacterized protein</fullName>
    </submittedName>
</protein>
<accession>A0AAD9LXH9</accession>
<evidence type="ECO:0000313" key="3">
    <source>
        <dbReference type="Proteomes" id="UP001232148"/>
    </source>
</evidence>
<dbReference type="Proteomes" id="UP001232148">
    <property type="component" value="Unassembled WGS sequence"/>
</dbReference>
<evidence type="ECO:0000256" key="1">
    <source>
        <dbReference type="SAM" id="MobiDB-lite"/>
    </source>
</evidence>
<name>A0AAD9LXH9_9PEZI</name>
<proteinExistence type="predicted"/>
<feature type="compositionally biased region" description="Polar residues" evidence="1">
    <location>
        <begin position="36"/>
        <end position="54"/>
    </location>
</feature>
<dbReference type="AlphaFoldDB" id="A0AAD9LXH9"/>
<comment type="caution">
    <text evidence="2">The sequence shown here is derived from an EMBL/GenBank/DDBJ whole genome shotgun (WGS) entry which is preliminary data.</text>
</comment>
<dbReference type="EMBL" id="MU842924">
    <property type="protein sequence ID" value="KAK2025991.1"/>
    <property type="molecule type" value="Genomic_DNA"/>
</dbReference>
<sequence length="128" mass="14196">MYGRYPYSCAMLSKPGGSFPSPQKRQGRAGQGRARTTSPNSWETTPRPANSPQRQHYARIARPDPRPCSVLFCSLGSLLLASIGRYARHGVNKTREKLRHMAKPTSATGAHRRPLFLSRLLPRSGVLP</sequence>
<gene>
    <name evidence="2" type="ORF">LX32DRAFT_37812</name>
</gene>
<reference evidence="2" key="1">
    <citation type="submission" date="2021-06" db="EMBL/GenBank/DDBJ databases">
        <title>Comparative genomics, transcriptomics and evolutionary studies reveal genomic signatures of adaptation to plant cell wall in hemibiotrophic fungi.</title>
        <authorList>
            <consortium name="DOE Joint Genome Institute"/>
            <person name="Baroncelli R."/>
            <person name="Diaz J.F."/>
            <person name="Benocci T."/>
            <person name="Peng M."/>
            <person name="Battaglia E."/>
            <person name="Haridas S."/>
            <person name="Andreopoulos W."/>
            <person name="Labutti K."/>
            <person name="Pangilinan J."/>
            <person name="Floch G.L."/>
            <person name="Makela M.R."/>
            <person name="Henrissat B."/>
            <person name="Grigoriev I.V."/>
            <person name="Crouch J.A."/>
            <person name="De Vries R.P."/>
            <person name="Sukno S.A."/>
            <person name="Thon M.R."/>
        </authorList>
    </citation>
    <scope>NUCLEOTIDE SEQUENCE</scope>
    <source>
        <strain evidence="2">MAFF235873</strain>
    </source>
</reference>
<feature type="region of interest" description="Disordered" evidence="1">
    <location>
        <begin position="12"/>
        <end position="61"/>
    </location>
</feature>